<comment type="caution">
    <text evidence="1">The sequence shown here is derived from an EMBL/GenBank/DDBJ whole genome shotgun (WGS) entry which is preliminary data.</text>
</comment>
<dbReference type="Pfam" id="PF16125">
    <property type="entry name" value="DUF4837"/>
    <property type="match status" value="1"/>
</dbReference>
<protein>
    <submittedName>
        <fullName evidence="1">DUF4837 family protein</fullName>
    </submittedName>
</protein>
<gene>
    <name evidence="1" type="ORF">RM520_02590</name>
</gene>
<sequence length="328" mass="36614">MRKIGTLLLLATLAFNSCKNNSKSERFLPPSTGAVNSLMVVMDNELWKGAIGDKVREHFAARVLAVPQSEAILSLIQIPPQVFKGATTNSRSVLFVQQDTLSIAHVKSDVYATPQKVAVIKGRDYGELVANIDLLAPKAIEAFKTNEISQAQKRFKRSLNKEQDLKEEFGIQLNVPSVYSVGKHDENFVWMDRQILKGNMNIIAYSMPWNSFTTDSTFVGDIVSMRDSIGKKYIPGPDVPGKTTYMMTEKAFAPYVFPTEIGGRKAAEVRGIWEINGYPMAGPFLTYIINDKPNDRKLVLEGFIFAPSANKRDDLLELEAILKTVQFE</sequence>
<accession>A0ABU3BEB3</accession>
<dbReference type="EMBL" id="JAVRHU010000001">
    <property type="protein sequence ID" value="MDT0620493.1"/>
    <property type="molecule type" value="Genomic_DNA"/>
</dbReference>
<dbReference type="RefSeq" id="WP_311384147.1">
    <property type="nucleotide sequence ID" value="NZ_JAVRHU010000001.1"/>
</dbReference>
<reference evidence="1 2" key="1">
    <citation type="submission" date="2023-09" db="EMBL/GenBank/DDBJ databases">
        <authorList>
            <person name="Rey-Velasco X."/>
        </authorList>
    </citation>
    <scope>NUCLEOTIDE SEQUENCE [LARGE SCALE GENOMIC DNA]</scope>
    <source>
        <strain evidence="1 2">P007</strain>
    </source>
</reference>
<evidence type="ECO:0000313" key="2">
    <source>
        <dbReference type="Proteomes" id="UP001250662"/>
    </source>
</evidence>
<name>A0ABU3BEB3_9FLAO</name>
<keyword evidence="2" id="KW-1185">Reference proteome</keyword>
<dbReference type="Proteomes" id="UP001250662">
    <property type="component" value="Unassembled WGS sequence"/>
</dbReference>
<proteinExistence type="predicted"/>
<dbReference type="InterPro" id="IPR032286">
    <property type="entry name" value="DUF4837"/>
</dbReference>
<evidence type="ECO:0000313" key="1">
    <source>
        <dbReference type="EMBL" id="MDT0620493.1"/>
    </source>
</evidence>
<organism evidence="1 2">
    <name type="scientific">Croceitalea vernalis</name>
    <dbReference type="NCBI Taxonomy" id="3075599"/>
    <lineage>
        <taxon>Bacteria</taxon>
        <taxon>Pseudomonadati</taxon>
        <taxon>Bacteroidota</taxon>
        <taxon>Flavobacteriia</taxon>
        <taxon>Flavobacteriales</taxon>
        <taxon>Flavobacteriaceae</taxon>
        <taxon>Croceitalea</taxon>
    </lineage>
</organism>